<dbReference type="EMBL" id="CP116221">
    <property type="protein sequence ID" value="WCO01069.1"/>
    <property type="molecule type" value="Genomic_DNA"/>
</dbReference>
<dbReference type="InterPro" id="IPR032560">
    <property type="entry name" value="DUF4932"/>
</dbReference>
<keyword evidence="2" id="KW-1185">Reference proteome</keyword>
<sequence>MRKIIGVFFILITLSGCSQKKKNISEQKEKTQKEAILKEPKVDKRVELLSIVFRLAGCHEYSQNLFPEYVESIENHFEKFKNHDLITYVKDELREDGIGFSAVMSMAIHITEPPNIKPIITPFSNTSLEEPWREDSAIKFLKLLNIFYTDADCETFFNSNKELYKTASNRFKNVYQNLDLEWYQNFYGAKPKGEFRIINGLGNGGASYGPHIMYPNGNEVVYAIMGTWSVDSLGMPNYEMKEYFPTILHEFNHSFINHLVEKYRSQLQESGTIIFNKVKDEMNKQAYGNWKTMYDEALVRATVIKYMKDHNYDRRSIEKELDEQLNSSFLWTDALVKELERYDNNRDSYPTLEHFMTELVIFFNNTASEIDLLKKISVATKEKTIRE</sequence>
<proteinExistence type="predicted"/>
<protein>
    <submittedName>
        <fullName evidence="1">DUF4932 domain-containing protein</fullName>
    </submittedName>
</protein>
<name>A0ABY7RVV7_9FLAO</name>
<dbReference type="Pfam" id="PF16286">
    <property type="entry name" value="DUF4932"/>
    <property type="match status" value="1"/>
</dbReference>
<reference evidence="1 2" key="1">
    <citation type="submission" date="2023-01" db="EMBL/GenBank/DDBJ databases">
        <title>Psychroserpens ponticola sp. nov., isolated from seawater.</title>
        <authorList>
            <person name="Kristyanto S."/>
            <person name="Jung J."/>
            <person name="Kim J.M."/>
            <person name="Jeon C.O."/>
        </authorList>
    </citation>
    <scope>NUCLEOTIDE SEQUENCE [LARGE SCALE GENOMIC DNA]</scope>
    <source>
        <strain evidence="1 2">MSW6</strain>
    </source>
</reference>
<dbReference type="Proteomes" id="UP001202717">
    <property type="component" value="Chromosome"/>
</dbReference>
<dbReference type="PROSITE" id="PS51257">
    <property type="entry name" value="PROKAR_LIPOPROTEIN"/>
    <property type="match status" value="1"/>
</dbReference>
<organism evidence="1 2">
    <name type="scientific">Psychroserpens ponticola</name>
    <dbReference type="NCBI Taxonomy" id="2932268"/>
    <lineage>
        <taxon>Bacteria</taxon>
        <taxon>Pseudomonadati</taxon>
        <taxon>Bacteroidota</taxon>
        <taxon>Flavobacteriia</taxon>
        <taxon>Flavobacteriales</taxon>
        <taxon>Flavobacteriaceae</taxon>
        <taxon>Psychroserpens</taxon>
    </lineage>
</organism>
<dbReference type="RefSeq" id="WP_249996769.1">
    <property type="nucleotide sequence ID" value="NZ_CP116221.1"/>
</dbReference>
<accession>A0ABY7RVV7</accession>
<gene>
    <name evidence="1" type="ORF">MUN68_013475</name>
</gene>
<evidence type="ECO:0000313" key="2">
    <source>
        <dbReference type="Proteomes" id="UP001202717"/>
    </source>
</evidence>
<evidence type="ECO:0000313" key="1">
    <source>
        <dbReference type="EMBL" id="WCO01069.1"/>
    </source>
</evidence>